<dbReference type="AlphaFoldDB" id="A0AAP0SI04"/>
<reference evidence="1 2" key="1">
    <citation type="journal article" date="2014" name="Genome Announc.">
        <title>Genome Sequence of Pseudomonas sp. Strain P482, a Tomato Rhizosphere Isolate with Broad-Spectrum Antimicrobial Activity.</title>
        <authorList>
            <person name="Krzyzanowska D.M."/>
            <person name="Ossowicki A."/>
            <person name="Jafra S."/>
        </authorList>
    </citation>
    <scope>NUCLEOTIDE SEQUENCE [LARGE SCALE GENOMIC DNA]</scope>
    <source>
        <strain evidence="1 2">P482</strain>
    </source>
</reference>
<keyword evidence="2" id="KW-1185">Reference proteome</keyword>
<evidence type="ECO:0000313" key="1">
    <source>
        <dbReference type="EMBL" id="KDO00837.2"/>
    </source>
</evidence>
<organism evidence="1 2">
    <name type="scientific">Pseudomonas donghuensis</name>
    <dbReference type="NCBI Taxonomy" id="1163398"/>
    <lineage>
        <taxon>Bacteria</taxon>
        <taxon>Pseudomonadati</taxon>
        <taxon>Pseudomonadota</taxon>
        <taxon>Gammaproteobacteria</taxon>
        <taxon>Pseudomonadales</taxon>
        <taxon>Pseudomonadaceae</taxon>
        <taxon>Pseudomonas</taxon>
    </lineage>
</organism>
<accession>A0AAP0SI04</accession>
<dbReference type="RefSeq" id="WP_051636731.1">
    <property type="nucleotide sequence ID" value="NZ_CP071706.1"/>
</dbReference>
<dbReference type="GeneID" id="98282671"/>
<reference evidence="1 2" key="2">
    <citation type="journal article" date="2016" name="Front. Microbiol.">
        <title>When Genome-Based Approach Meets the 'Old but Good': Revealing Genes Involved in the Antibacterial Activity of Pseudomonas sp. P482 against Soft Rot Pathogens.</title>
        <authorList>
            <person name="Krzyzanowska D.M."/>
            <person name="Ossowicki A."/>
            <person name="Rajewska M."/>
            <person name="Maciag T."/>
            <person name="Jablonska M."/>
            <person name="Obuchowski M."/>
            <person name="Heeb S."/>
            <person name="Jafra S."/>
        </authorList>
    </citation>
    <scope>NUCLEOTIDE SEQUENCE [LARGE SCALE GENOMIC DNA]</scope>
    <source>
        <strain evidence="1 2">P482</strain>
    </source>
</reference>
<gene>
    <name evidence="1" type="ORF">BV82_1291</name>
</gene>
<dbReference type="Proteomes" id="UP000027121">
    <property type="component" value="Chromosome"/>
</dbReference>
<protein>
    <submittedName>
        <fullName evidence="1">Uncharacterized protein</fullName>
    </submittedName>
</protein>
<evidence type="ECO:0000313" key="2">
    <source>
        <dbReference type="Proteomes" id="UP000027121"/>
    </source>
</evidence>
<name>A0AAP0SI04_9PSED</name>
<sequence length="72" mass="7683">MAKEANKQIEPPLAVPQAAAQVYRDTVFTSRVLILPDGRSLAVTGARVIAEAGDSVAQAYLGKHPDLKLQPE</sequence>
<proteinExistence type="predicted"/>
<dbReference type="EMBL" id="CP071706">
    <property type="protein sequence ID" value="KDO00837.2"/>
    <property type="molecule type" value="Genomic_DNA"/>
</dbReference>
<dbReference type="KEGG" id="pdw:BV82_1291"/>